<dbReference type="InterPro" id="IPR002589">
    <property type="entry name" value="Macro_dom"/>
</dbReference>
<reference evidence="3 4" key="1">
    <citation type="submission" date="2015-02" db="EMBL/GenBank/DDBJ databases">
        <title>Draft Genome Sequences of Two Closely-Related Aflatoxigenic Aspergillus Species Obtained from the Cote d'Ivoire.</title>
        <authorList>
            <person name="Moore G.G."/>
            <person name="Beltz S.B."/>
            <person name="Mack B.M."/>
        </authorList>
    </citation>
    <scope>NUCLEOTIDE SEQUENCE [LARGE SCALE GENOMIC DNA]</scope>
    <source>
        <strain evidence="3 4">SRRC1432</strain>
    </source>
</reference>
<proteinExistence type="predicted"/>
<keyword evidence="4" id="KW-1185">Reference proteome</keyword>
<protein>
    <recommendedName>
        <fullName evidence="2">Macro domain-containing protein</fullName>
    </recommendedName>
</protein>
<dbReference type="SMART" id="SM00506">
    <property type="entry name" value="A1pp"/>
    <property type="match status" value="1"/>
</dbReference>
<accession>A0A0F8U7I2</accession>
<feature type="domain" description="Macro" evidence="2">
    <location>
        <begin position="50"/>
        <end position="232"/>
    </location>
</feature>
<feature type="region of interest" description="Disordered" evidence="1">
    <location>
        <begin position="235"/>
        <end position="375"/>
    </location>
</feature>
<dbReference type="AlphaFoldDB" id="A0A0F8U7I2"/>
<feature type="compositionally biased region" description="Polar residues" evidence="1">
    <location>
        <begin position="349"/>
        <end position="368"/>
    </location>
</feature>
<dbReference type="Gene3D" id="3.40.220.10">
    <property type="entry name" value="Leucine Aminopeptidase, subunit E, domain 1"/>
    <property type="match status" value="1"/>
</dbReference>
<dbReference type="Proteomes" id="UP000034947">
    <property type="component" value="Unassembled WGS sequence"/>
</dbReference>
<gene>
    <name evidence="3" type="ORF">AOCH_005686</name>
</gene>
<dbReference type="InterPro" id="IPR043472">
    <property type="entry name" value="Macro_dom-like"/>
</dbReference>
<evidence type="ECO:0000259" key="2">
    <source>
        <dbReference type="PROSITE" id="PS51154"/>
    </source>
</evidence>
<feature type="compositionally biased region" description="Low complexity" evidence="1">
    <location>
        <begin position="259"/>
        <end position="270"/>
    </location>
</feature>
<evidence type="ECO:0000313" key="4">
    <source>
        <dbReference type="Proteomes" id="UP000034947"/>
    </source>
</evidence>
<evidence type="ECO:0000313" key="3">
    <source>
        <dbReference type="EMBL" id="KKK15694.1"/>
    </source>
</evidence>
<comment type="caution">
    <text evidence="3">The sequence shown here is derived from an EMBL/GenBank/DDBJ whole genome shotgun (WGS) entry which is preliminary data.</text>
</comment>
<organism evidence="3 4">
    <name type="scientific">Aspergillus ochraceoroseus</name>
    <dbReference type="NCBI Taxonomy" id="138278"/>
    <lineage>
        <taxon>Eukaryota</taxon>
        <taxon>Fungi</taxon>
        <taxon>Dikarya</taxon>
        <taxon>Ascomycota</taxon>
        <taxon>Pezizomycotina</taxon>
        <taxon>Eurotiomycetes</taxon>
        <taxon>Eurotiomycetidae</taxon>
        <taxon>Eurotiales</taxon>
        <taxon>Aspergillaceae</taxon>
        <taxon>Aspergillus</taxon>
        <taxon>Aspergillus subgen. Nidulantes</taxon>
    </lineage>
</organism>
<dbReference type="EMBL" id="JYKN01002625">
    <property type="protein sequence ID" value="KKK15694.1"/>
    <property type="molecule type" value="Genomic_DNA"/>
</dbReference>
<dbReference type="VEuPathDB" id="FungiDB:P175DRAFT_0515633"/>
<feature type="non-terminal residue" evidence="3">
    <location>
        <position position="1"/>
    </location>
</feature>
<dbReference type="PANTHER" id="PTHR11106:SF27">
    <property type="entry name" value="MACRO DOMAIN-CONTAINING PROTEIN"/>
    <property type="match status" value="1"/>
</dbReference>
<dbReference type="PANTHER" id="PTHR11106">
    <property type="entry name" value="GANGLIOSIDE INDUCED DIFFERENTIATION ASSOCIATED PROTEIN 2-RELATED"/>
    <property type="match status" value="1"/>
</dbReference>
<dbReference type="SUPFAM" id="SSF52949">
    <property type="entry name" value="Macro domain-like"/>
    <property type="match status" value="1"/>
</dbReference>
<dbReference type="CDD" id="cd02908">
    <property type="entry name" value="Macro_OAADPr_deacetylase"/>
    <property type="match status" value="1"/>
</dbReference>
<feature type="compositionally biased region" description="Acidic residues" evidence="1">
    <location>
        <begin position="316"/>
        <end position="326"/>
    </location>
</feature>
<dbReference type="PROSITE" id="PS51154">
    <property type="entry name" value="MACRO"/>
    <property type="match status" value="1"/>
</dbReference>
<evidence type="ECO:0000256" key="1">
    <source>
        <dbReference type="SAM" id="MobiDB-lite"/>
    </source>
</evidence>
<dbReference type="OrthoDB" id="6077599at2759"/>
<name>A0A0F8U7I2_9EURO</name>
<dbReference type="Pfam" id="PF01661">
    <property type="entry name" value="Macro"/>
    <property type="match status" value="1"/>
</dbReference>
<sequence length="375" mass="41310">PPTAIKDQLGTTPPWRTIWPHSMAPPYRHITEIPTVSLLYKLKRLVPDAQPFTSPSKALNDTIALIRSDITKLEGVDCIVNAANSSLLGGGGVDGAIHRAAGHGLLEECRSLNGCNTGDAKITNAYDLPCKRVIHAVGPIYRYEKRPESLLRRCYRRSLELAVENNMKSIAFAAISTGVYGYPSQKAAIAVLDETRTFLENEENIGKLEKVIFCNFELKDENAYQKMVPLFFPPDEQDIPQASYPPADSPELANKDSYESSSPSPELLAAKLPDPPTMEPTLAGEPECKKHKISTDAGTQTARVASFPDDKSVDDRSEDDWEEVDRSEDGRTEKLDDEPVEIDRPLSPTDVQSVQSSGIIDMVQSHSTDGFLEKD</sequence>